<dbReference type="AlphaFoldDB" id="A0A510XS31"/>
<proteinExistence type="predicted"/>
<organism evidence="3 4">
    <name type="scientific">Pseudoalteromonas espejiana</name>
    <dbReference type="NCBI Taxonomy" id="28107"/>
    <lineage>
        <taxon>Bacteria</taxon>
        <taxon>Pseudomonadati</taxon>
        <taxon>Pseudomonadota</taxon>
        <taxon>Gammaproteobacteria</taxon>
        <taxon>Alteromonadales</taxon>
        <taxon>Pseudoalteromonadaceae</taxon>
        <taxon>Pseudoalteromonas</taxon>
    </lineage>
</organism>
<keyword evidence="2" id="KW-0472">Membrane</keyword>
<keyword evidence="2" id="KW-0812">Transmembrane</keyword>
<dbReference type="RefSeq" id="WP_089348648.1">
    <property type="nucleotide sequence ID" value="NZ_BJUM01000005.1"/>
</dbReference>
<keyword evidence="2" id="KW-1133">Transmembrane helix</keyword>
<evidence type="ECO:0000256" key="1">
    <source>
        <dbReference type="SAM" id="MobiDB-lite"/>
    </source>
</evidence>
<dbReference type="EMBL" id="BJUM01000005">
    <property type="protein sequence ID" value="GEK53844.1"/>
    <property type="molecule type" value="Genomic_DNA"/>
</dbReference>
<protein>
    <recommendedName>
        <fullName evidence="5">Orphan protein</fullName>
    </recommendedName>
</protein>
<comment type="caution">
    <text evidence="3">The sequence shown here is derived from an EMBL/GenBank/DDBJ whole genome shotgun (WGS) entry which is preliminary data.</text>
</comment>
<dbReference type="OrthoDB" id="6313091at2"/>
<name>A0A510XS31_9GAMM</name>
<evidence type="ECO:0008006" key="5">
    <source>
        <dbReference type="Google" id="ProtNLM"/>
    </source>
</evidence>
<reference evidence="3 4" key="1">
    <citation type="submission" date="2019-07" db="EMBL/GenBank/DDBJ databases">
        <title>Whole genome shotgun sequence of Pseudoalteromonas espejiana NBRC 102222.</title>
        <authorList>
            <person name="Hosoyama A."/>
            <person name="Uohara A."/>
            <person name="Ohji S."/>
            <person name="Ichikawa N."/>
        </authorList>
    </citation>
    <scope>NUCLEOTIDE SEQUENCE [LARGE SCALE GENOMIC DNA]</scope>
    <source>
        <strain evidence="3 4">NBRC 102222</strain>
    </source>
</reference>
<evidence type="ECO:0000313" key="3">
    <source>
        <dbReference type="EMBL" id="GEK53844.1"/>
    </source>
</evidence>
<feature type="region of interest" description="Disordered" evidence="1">
    <location>
        <begin position="1"/>
        <end position="27"/>
    </location>
</feature>
<dbReference type="Proteomes" id="UP000321419">
    <property type="component" value="Unassembled WGS sequence"/>
</dbReference>
<feature type="transmembrane region" description="Helical" evidence="2">
    <location>
        <begin position="68"/>
        <end position="98"/>
    </location>
</feature>
<evidence type="ECO:0000313" key="4">
    <source>
        <dbReference type="Proteomes" id="UP000321419"/>
    </source>
</evidence>
<sequence>MSSSQTSATTDGNAQNQAPEQQSQKDDWQDHIAKIIEYSDQLKEDYKTQGKITHQLAKAEWKLSLRSMALITIFLGCFASGLVLLWAGLLGALGYAVYDLFGSVWLSIATAALAQIICLVWLWRNAVYLSNKIGFSKTIKSLKQLFNLQGN</sequence>
<keyword evidence="4" id="KW-1185">Reference proteome</keyword>
<gene>
    <name evidence="3" type="ORF">PES01_06890</name>
</gene>
<evidence type="ECO:0000256" key="2">
    <source>
        <dbReference type="SAM" id="Phobius"/>
    </source>
</evidence>
<feature type="transmembrane region" description="Helical" evidence="2">
    <location>
        <begin position="104"/>
        <end position="123"/>
    </location>
</feature>
<accession>A0A510XS31</accession>
<feature type="compositionally biased region" description="Polar residues" evidence="1">
    <location>
        <begin position="1"/>
        <end position="22"/>
    </location>
</feature>